<dbReference type="Gene3D" id="3.40.390.10">
    <property type="entry name" value="Collagenase (Catalytic Domain)"/>
    <property type="match status" value="1"/>
</dbReference>
<evidence type="ECO:0000313" key="13">
    <source>
        <dbReference type="Proteomes" id="UP000490060"/>
    </source>
</evidence>
<keyword evidence="2" id="KW-0645">Protease</keyword>
<keyword evidence="3" id="KW-0479">Metal-binding</keyword>
<feature type="domain" description="Secretion system C-terminal sorting" evidence="11">
    <location>
        <begin position="1828"/>
        <end position="1893"/>
    </location>
</feature>
<comment type="similarity">
    <text evidence="1">Belongs to the peptidase M43B family.</text>
</comment>
<evidence type="ECO:0000256" key="9">
    <source>
        <dbReference type="SAM" id="SignalP"/>
    </source>
</evidence>
<dbReference type="InterPro" id="IPR024079">
    <property type="entry name" value="MetalloPept_cat_dom_sf"/>
</dbReference>
<reference evidence="12 13" key="1">
    <citation type="submission" date="2017-11" db="EMBL/GenBank/DDBJ databases">
        <authorList>
            <person name="Duchaud E."/>
        </authorList>
    </citation>
    <scope>NUCLEOTIDE SEQUENCE [LARGE SCALE GENOMIC DNA]</scope>
    <source>
        <strain evidence="12 13">TNO010</strain>
    </source>
</reference>
<accession>A0A2I2M8X8</accession>
<keyword evidence="5" id="KW-0378">Hydrolase</keyword>
<evidence type="ECO:0000256" key="8">
    <source>
        <dbReference type="ARBA" id="ARBA00023157"/>
    </source>
</evidence>
<dbReference type="PANTHER" id="PTHR47466:SF1">
    <property type="entry name" value="METALLOPROTEASE MEP1 (AFU_ORTHOLOGUE AFUA_1G07730)-RELATED"/>
    <property type="match status" value="1"/>
</dbReference>
<feature type="chain" id="PRO_5014186736" evidence="9">
    <location>
        <begin position="23"/>
        <end position="1895"/>
    </location>
</feature>
<dbReference type="SUPFAM" id="SSF55486">
    <property type="entry name" value="Metalloproteases ('zincins'), catalytic domain"/>
    <property type="match status" value="1"/>
</dbReference>
<dbReference type="Pfam" id="PF05572">
    <property type="entry name" value="Peptidase_M43"/>
    <property type="match status" value="1"/>
</dbReference>
<evidence type="ECO:0000256" key="2">
    <source>
        <dbReference type="ARBA" id="ARBA00022670"/>
    </source>
</evidence>
<dbReference type="GO" id="GO:0046872">
    <property type="term" value="F:metal ion binding"/>
    <property type="evidence" value="ECO:0007669"/>
    <property type="project" value="UniProtKB-KW"/>
</dbReference>
<keyword evidence="6" id="KW-0862">Zinc</keyword>
<dbReference type="Proteomes" id="UP000490060">
    <property type="component" value="Unassembled WGS sequence"/>
</dbReference>
<protein>
    <submittedName>
        <fullName evidence="12">Uncharacterized protein</fullName>
    </submittedName>
</protein>
<dbReference type="InterPro" id="IPR008754">
    <property type="entry name" value="Peptidase_M43"/>
</dbReference>
<dbReference type="PANTHER" id="PTHR47466">
    <property type="match status" value="1"/>
</dbReference>
<dbReference type="EMBL" id="OENE01000014">
    <property type="protein sequence ID" value="SOU88510.1"/>
    <property type="molecule type" value="Genomic_DNA"/>
</dbReference>
<dbReference type="GO" id="GO:0006508">
    <property type="term" value="P:proteolysis"/>
    <property type="evidence" value="ECO:0007669"/>
    <property type="project" value="UniProtKB-KW"/>
</dbReference>
<dbReference type="RefSeq" id="WP_172505181.1">
    <property type="nucleotide sequence ID" value="NZ_OENE01000014.1"/>
</dbReference>
<evidence type="ECO:0000259" key="10">
    <source>
        <dbReference type="Pfam" id="PF05572"/>
    </source>
</evidence>
<proteinExistence type="inferred from homology"/>
<evidence type="ECO:0000256" key="4">
    <source>
        <dbReference type="ARBA" id="ARBA00022729"/>
    </source>
</evidence>
<dbReference type="InterPro" id="IPR026444">
    <property type="entry name" value="Secre_tail"/>
</dbReference>
<evidence type="ECO:0000256" key="7">
    <source>
        <dbReference type="ARBA" id="ARBA00023049"/>
    </source>
</evidence>
<name>A0A2I2M8X8_9FLAO</name>
<keyword evidence="7" id="KW-0482">Metalloprotease</keyword>
<sequence>MKNKITLLLLILVTFLQSKIFAQKSEHNKHACKASIQNELIFKKHPKARKEYLEFNKTTKQLARNQKSQRARTYTIPVVFHVYGENQNGATVTLDKIKVALEKLNLDFQGLNDDFAGVDPFFEARKSSLDIEFKLAKLDPNGNCTSGVVFYDEKAGYGNGGGYDAQIAADAWDNYKYMNIYLQAELYADGDTNQSGVAWYPNSSMSDANTARVVYNGAYLHGNTGKEFASVFTHEFGHFFNLIHTFQGGCTATNDEVDDTPAEDKDVVGANCSPTKNCNGEFINYENYMGYNGAADGCYRMFTKGQTDRMLAALQHPARKTLWQDQNLIDTGVNNTGGAIALNNNTVKELVANDGRFNQEITVTLDNATFSASTGNLTQGNQYSIALPQGLSSTVAITSTTTATLTVSGTATSHLETNNETVNLSFDTSAFSPGQTLSCTSIGLDFKFYSPYEIIYHDITDISATTGAIWDNLNLTKINGDNAYGTWAYKTGQLKLETYGKRLVTNTGTRDITLLPKNTVISTVSNFTAPEAYPGQLDMSYDTYTDWDGKTGYIGFEADHNGETIHGWMKASVSADGETLTVYEYAFSTEPSGDILAGQTLYDTSASELLFVSKEIKEATDNTGAFNYSTKVTLSGAAEFSNKIFVKGTDFTTNFPSDFTVAFNYISKDELEVTISGTTTNHAIADNSNYNISLNSSAFTNGFDSVINKTNTFDVVFRDPYEIIYDDIADITATTGAGWDNLNLTKINGSNDYGVWLFEAGKLKLETYGKRLVTNTGTRDISFLPKNTVISKTDNFTAPAAYPGQLDMSYDTYTDWDGKTGYLGFEAEHNGEIIHGWMKASVSADGETLTVYEYAFSTEPKGDIKAGQKLFDLDASELILASTEAIETTDNAGEFNFSTTITIDGVANFANKTFVKGTDFTSTFPSDFTVAVSYVNAKEAQVTITGTTISHAKIDSNNYNIAFNSSAFTTGFDKVQNKENSIALKYRDPYEIIFVDNADLSANKANNWFNYNLTEIDGPHFYGIWAHTDKDTQKEYLKFETYGKRLVTNNGTRNITFLPENTLISTASNFTAPEAYPGQLDMRHETYTDWDGKTGYIGFEAVHNGEIVHGWVKANISADGKTFTVYEYAFSTQPNGDIEAGQLVFRGDNSDLEFSSKTVAENEENTGIINFTSTIRIGGVANFTDKQFVKGTDFTTTIANDYDVEVIYLNEKEVRLTITGTLSSHGNDASTNYDITFNSTAFNNGYADINNKVNTLDFNFSDPYQIITGTLNASTPWGPFMLYDLDADNNNQSFGAWKSGSDLKIENSGKNLILNNSTDNITLINEGQLISEKDNFTYKYGPNIHTPSYTEWAGKTGYVGFEALYQGATVYGWFKVTVLADGSQYTITEYAFYTKPKGAILAGATTLPTTITWSGATDTDWNNANNWIGNTVPTSADDVIIPTNASNFPTLTQEVTVNKITIESGATLITNSKLTANVTYNRNLTTDNWYLVSSPLSNETLTNIIVNNNFASGTAKNIGLAPYKNDGTAWDYQTTAATGSIVSGKGYSVKLKTVDAIKFTGNANYQTVTTAVTTGVNNYNLVGNPYAAYINLGEFFNANPLNTVVKEATIWLWNQATNNYDLKLAGIDNTFQIAPTQGFFVSANANTNVTFDKNNQSHTAGVFQRQANTKTQINITATSSKGTAKTAKIYYLNGATTGFDNGFDGSVFKGSKSNFSVFTKLVNKQNTTDYAVQSLPINDLATTIVPVGIKANANQTIVFSAESFNLPANTSVFLEDKENNKFINLSKEDYSVTLKKTTNSGQFFIHTTSKKASNEAQILSDISISQSATNQLTITGLQSENNTIVIYSAIGKQILSKTFKSNGTSLINLPKVSAGVYIVTVTSDLKRVNKKIILN</sequence>
<evidence type="ECO:0000256" key="5">
    <source>
        <dbReference type="ARBA" id="ARBA00022801"/>
    </source>
</evidence>
<gene>
    <name evidence="12" type="ORF">TNO010_210003</name>
</gene>
<dbReference type="GO" id="GO:0008237">
    <property type="term" value="F:metallopeptidase activity"/>
    <property type="evidence" value="ECO:0007669"/>
    <property type="project" value="UniProtKB-KW"/>
</dbReference>
<evidence type="ECO:0000259" key="11">
    <source>
        <dbReference type="Pfam" id="PF18962"/>
    </source>
</evidence>
<dbReference type="Pfam" id="PF18962">
    <property type="entry name" value="Por_Secre_tail"/>
    <property type="match status" value="1"/>
</dbReference>
<evidence type="ECO:0000256" key="1">
    <source>
        <dbReference type="ARBA" id="ARBA00008721"/>
    </source>
</evidence>
<feature type="domain" description="Peptidase M43 pregnancy-associated plasma-A" evidence="10">
    <location>
        <begin position="162"/>
        <end position="314"/>
    </location>
</feature>
<evidence type="ECO:0000256" key="6">
    <source>
        <dbReference type="ARBA" id="ARBA00022833"/>
    </source>
</evidence>
<evidence type="ECO:0000313" key="12">
    <source>
        <dbReference type="EMBL" id="SOU88510.1"/>
    </source>
</evidence>
<evidence type="ECO:0000256" key="3">
    <source>
        <dbReference type="ARBA" id="ARBA00022723"/>
    </source>
</evidence>
<dbReference type="NCBIfam" id="TIGR04183">
    <property type="entry name" value="Por_Secre_tail"/>
    <property type="match status" value="1"/>
</dbReference>
<organism evidence="12 13">
    <name type="scientific">Tenacibaculum finnmarkense genomovar ulcerans</name>
    <dbReference type="NCBI Taxonomy" id="2781388"/>
    <lineage>
        <taxon>Bacteria</taxon>
        <taxon>Pseudomonadati</taxon>
        <taxon>Bacteroidota</taxon>
        <taxon>Flavobacteriia</taxon>
        <taxon>Flavobacteriales</taxon>
        <taxon>Flavobacteriaceae</taxon>
        <taxon>Tenacibaculum</taxon>
        <taxon>Tenacibaculum finnmarkense</taxon>
    </lineage>
</organism>
<keyword evidence="8" id="KW-1015">Disulfide bond</keyword>
<feature type="signal peptide" evidence="9">
    <location>
        <begin position="1"/>
        <end position="22"/>
    </location>
</feature>
<keyword evidence="4 9" id="KW-0732">Signal</keyword>